<name>E1R263_SEDSS</name>
<evidence type="ECO:0000256" key="3">
    <source>
        <dbReference type="ARBA" id="ARBA00022679"/>
    </source>
</evidence>
<dbReference type="PANTHER" id="PTHR45833:SF2">
    <property type="entry name" value="BIFUNCTIONAL HOMOCYSTEINE S-METHYLTRANSFERASE_5,10-METHYLENETETRAHYDROFOLATE REDUCTASE"/>
    <property type="match status" value="1"/>
</dbReference>
<keyword evidence="2" id="KW-0489">Methyltransferase</keyword>
<proteinExistence type="inferred from homology"/>
<dbReference type="GO" id="GO:0008705">
    <property type="term" value="F:methionine synthase activity"/>
    <property type="evidence" value="ECO:0007669"/>
    <property type="project" value="TreeGrafter"/>
</dbReference>
<protein>
    <submittedName>
        <fullName evidence="5">Dihydropteroate synthase DHPS</fullName>
    </submittedName>
</protein>
<dbReference type="SUPFAM" id="SSF51717">
    <property type="entry name" value="Dihydropteroate synthetase-like"/>
    <property type="match status" value="1"/>
</dbReference>
<dbReference type="PANTHER" id="PTHR45833">
    <property type="entry name" value="METHIONINE SYNTHASE"/>
    <property type="match status" value="1"/>
</dbReference>
<dbReference type="InterPro" id="IPR050554">
    <property type="entry name" value="Met_Synthase/Corrinoid"/>
</dbReference>
<dbReference type="InterPro" id="IPR000489">
    <property type="entry name" value="Pterin-binding_dom"/>
</dbReference>
<dbReference type="eggNOG" id="COG1410">
    <property type="taxonomic scope" value="Bacteria"/>
</dbReference>
<evidence type="ECO:0000256" key="2">
    <source>
        <dbReference type="ARBA" id="ARBA00022603"/>
    </source>
</evidence>
<dbReference type="AlphaFoldDB" id="E1R263"/>
<dbReference type="PROSITE" id="PS50972">
    <property type="entry name" value="PTERIN_BINDING"/>
    <property type="match status" value="1"/>
</dbReference>
<dbReference type="OrthoDB" id="358252at2"/>
<dbReference type="GO" id="GO:0005829">
    <property type="term" value="C:cytosol"/>
    <property type="evidence" value="ECO:0007669"/>
    <property type="project" value="TreeGrafter"/>
</dbReference>
<dbReference type="InterPro" id="IPR011005">
    <property type="entry name" value="Dihydropteroate_synth-like_sf"/>
</dbReference>
<dbReference type="GO" id="GO:0042558">
    <property type="term" value="P:pteridine-containing compound metabolic process"/>
    <property type="evidence" value="ECO:0007669"/>
    <property type="project" value="InterPro"/>
</dbReference>
<dbReference type="HOGENOM" id="CLU_070996_0_0_12"/>
<evidence type="ECO:0000259" key="4">
    <source>
        <dbReference type="PROSITE" id="PS50972"/>
    </source>
</evidence>
<dbReference type="STRING" id="573413.Spirs_2845"/>
<comment type="similarity">
    <text evidence="1">Belongs to the vitamin-B12 dependent methionine synthase family.</text>
</comment>
<dbReference type="EMBL" id="CP002116">
    <property type="protein sequence ID" value="ADK81948.1"/>
    <property type="molecule type" value="Genomic_DNA"/>
</dbReference>
<accession>E1R263</accession>
<evidence type="ECO:0000313" key="5">
    <source>
        <dbReference type="EMBL" id="ADK81948.1"/>
    </source>
</evidence>
<dbReference type="KEGG" id="ssm:Spirs_2845"/>
<keyword evidence="6" id="KW-1185">Reference proteome</keyword>
<dbReference type="Pfam" id="PF00809">
    <property type="entry name" value="Pterin_bind"/>
    <property type="match status" value="1"/>
</dbReference>
<dbReference type="GO" id="GO:0032259">
    <property type="term" value="P:methylation"/>
    <property type="evidence" value="ECO:0007669"/>
    <property type="project" value="UniProtKB-KW"/>
</dbReference>
<reference evidence="5 6" key="1">
    <citation type="journal article" date="2010" name="Stand. Genomic Sci.">
        <title>Complete genome sequence of Spirochaeta smaragdinae type strain (SEBR 4228).</title>
        <authorList>
            <person name="Mavromatis K."/>
            <person name="Yasawong M."/>
            <person name="Chertkov O."/>
            <person name="Lapidus A."/>
            <person name="Lucas S."/>
            <person name="Nolan M."/>
            <person name="Del Rio T.G."/>
            <person name="Tice H."/>
            <person name="Cheng J.F."/>
            <person name="Pitluck S."/>
            <person name="Liolios K."/>
            <person name="Ivanova N."/>
            <person name="Tapia R."/>
            <person name="Han C."/>
            <person name="Bruce D."/>
            <person name="Goodwin L."/>
            <person name="Pati A."/>
            <person name="Chen A."/>
            <person name="Palaniappan K."/>
            <person name="Land M."/>
            <person name="Hauser L."/>
            <person name="Chang Y.J."/>
            <person name="Jeffries C.D."/>
            <person name="Detter J.C."/>
            <person name="Rohde M."/>
            <person name="Brambilla E."/>
            <person name="Spring S."/>
            <person name="Goker M."/>
            <person name="Sikorski J."/>
            <person name="Woyke T."/>
            <person name="Bristow J."/>
            <person name="Eisen J.A."/>
            <person name="Markowitz V."/>
            <person name="Hugenholtz P."/>
            <person name="Klenk H.P."/>
            <person name="Kyrpides N.C."/>
        </authorList>
    </citation>
    <scope>NUCLEOTIDE SEQUENCE [LARGE SCALE GENOMIC DNA]</scope>
    <source>
        <strain evidence="6">DSM 11293 / JCM 15392 / SEBR 4228</strain>
    </source>
</reference>
<gene>
    <name evidence="5" type="ordered locus">Spirs_2845</name>
</gene>
<dbReference type="Gene3D" id="3.20.20.20">
    <property type="entry name" value="Dihydropteroate synthase-like"/>
    <property type="match status" value="1"/>
</dbReference>
<evidence type="ECO:0000256" key="1">
    <source>
        <dbReference type="ARBA" id="ARBA00010398"/>
    </source>
</evidence>
<evidence type="ECO:0000313" key="6">
    <source>
        <dbReference type="Proteomes" id="UP000002318"/>
    </source>
</evidence>
<feature type="domain" description="Pterin-binding" evidence="4">
    <location>
        <begin position="1"/>
        <end position="247"/>
    </location>
</feature>
<dbReference type="Proteomes" id="UP000002318">
    <property type="component" value="Chromosome"/>
</dbReference>
<organism evidence="5 6">
    <name type="scientific">Sediminispirochaeta smaragdinae (strain DSM 11293 / JCM 15392 / SEBR 4228)</name>
    <name type="common">Spirochaeta smaragdinae</name>
    <dbReference type="NCBI Taxonomy" id="573413"/>
    <lineage>
        <taxon>Bacteria</taxon>
        <taxon>Pseudomonadati</taxon>
        <taxon>Spirochaetota</taxon>
        <taxon>Spirochaetia</taxon>
        <taxon>Spirochaetales</taxon>
        <taxon>Spirochaetaceae</taxon>
        <taxon>Sediminispirochaeta</taxon>
    </lineage>
</organism>
<keyword evidence="3" id="KW-0808">Transferase</keyword>
<sequence length="271" mass="28633">MLVIGGDINVGIEGIGDIFDRRDEAALISLARRQVEFGASAVGINLAGRGDEVADLLWASKIIQAACSVPLAFDCPDLEHIEAGLSVYEEKWGAAVLNSTTAEAAKLKASCRLAADRGMILIALPTTGVGLEKSGDQFLELSGRIVDAALSAGLTPSRLYIDPMLKPVAVSDLSGCQFLDRLHIVRKAFPEVGTICGIDNISHGLPARALLSSMFLAMAMAEGLSGVIMRSGELHYGALRAGAALLGCDQFCSTYIASWRSGAWDNIVRIE</sequence>
<dbReference type="RefSeq" id="WP_013255407.1">
    <property type="nucleotide sequence ID" value="NC_014364.1"/>
</dbReference>